<evidence type="ECO:0000256" key="4">
    <source>
        <dbReference type="ARBA" id="ARBA00022833"/>
    </source>
</evidence>
<dbReference type="PANTHER" id="PTHR24379">
    <property type="entry name" value="KRAB AND ZINC FINGER DOMAIN-CONTAINING"/>
    <property type="match status" value="1"/>
</dbReference>
<keyword evidence="3 5" id="KW-0863">Zinc-finger</keyword>
<keyword evidence="8" id="KW-1185">Reference proteome</keyword>
<keyword evidence="1" id="KW-0479">Metal-binding</keyword>
<dbReference type="SMART" id="SM00355">
    <property type="entry name" value="ZnF_C2H2"/>
    <property type="match status" value="6"/>
</dbReference>
<keyword evidence="4" id="KW-0862">Zinc</keyword>
<evidence type="ECO:0000313" key="7">
    <source>
        <dbReference type="EMBL" id="CAK1587567.1"/>
    </source>
</evidence>
<dbReference type="AlphaFoldDB" id="A0AAV1L0M5"/>
<evidence type="ECO:0000256" key="2">
    <source>
        <dbReference type="ARBA" id="ARBA00022737"/>
    </source>
</evidence>
<feature type="domain" description="C2H2-type" evidence="6">
    <location>
        <begin position="127"/>
        <end position="154"/>
    </location>
</feature>
<dbReference type="Proteomes" id="UP001314205">
    <property type="component" value="Unassembled WGS sequence"/>
</dbReference>
<dbReference type="FunFam" id="3.30.160.60:FF:000110">
    <property type="entry name" value="Zinc finger protein-like"/>
    <property type="match status" value="1"/>
</dbReference>
<evidence type="ECO:0000313" key="8">
    <source>
        <dbReference type="Proteomes" id="UP001314205"/>
    </source>
</evidence>
<accession>A0AAV1L0M5</accession>
<feature type="domain" description="C2H2-type" evidence="6">
    <location>
        <begin position="70"/>
        <end position="98"/>
    </location>
</feature>
<dbReference type="Pfam" id="PF00096">
    <property type="entry name" value="zf-C2H2"/>
    <property type="match status" value="3"/>
</dbReference>
<dbReference type="Gene3D" id="3.30.160.60">
    <property type="entry name" value="Classic Zinc Finger"/>
    <property type="match status" value="4"/>
</dbReference>
<keyword evidence="2" id="KW-0677">Repeat</keyword>
<dbReference type="SUPFAM" id="SSF57667">
    <property type="entry name" value="beta-beta-alpha zinc fingers"/>
    <property type="match status" value="2"/>
</dbReference>
<evidence type="ECO:0000259" key="6">
    <source>
        <dbReference type="PROSITE" id="PS50157"/>
    </source>
</evidence>
<feature type="domain" description="C2H2-type" evidence="6">
    <location>
        <begin position="12"/>
        <end position="40"/>
    </location>
</feature>
<evidence type="ECO:0000256" key="1">
    <source>
        <dbReference type="ARBA" id="ARBA00022723"/>
    </source>
</evidence>
<dbReference type="PROSITE" id="PS50157">
    <property type="entry name" value="ZINC_FINGER_C2H2_2"/>
    <property type="match status" value="5"/>
</dbReference>
<protein>
    <recommendedName>
        <fullName evidence="6">C2H2-type domain-containing protein</fullName>
    </recommendedName>
</protein>
<evidence type="ECO:0000256" key="3">
    <source>
        <dbReference type="ARBA" id="ARBA00022771"/>
    </source>
</evidence>
<dbReference type="PANTHER" id="PTHR24379:SF121">
    <property type="entry name" value="C2H2-TYPE DOMAIN-CONTAINING PROTEIN"/>
    <property type="match status" value="1"/>
</dbReference>
<dbReference type="GO" id="GO:0008270">
    <property type="term" value="F:zinc ion binding"/>
    <property type="evidence" value="ECO:0007669"/>
    <property type="project" value="UniProtKB-KW"/>
</dbReference>
<gene>
    <name evidence="7" type="ORF">PARMNEM_LOCUS8345</name>
</gene>
<dbReference type="PROSITE" id="PS00028">
    <property type="entry name" value="ZINC_FINGER_C2H2_1"/>
    <property type="match status" value="5"/>
</dbReference>
<evidence type="ECO:0000256" key="5">
    <source>
        <dbReference type="PROSITE-ProRule" id="PRU00042"/>
    </source>
</evidence>
<feature type="domain" description="C2H2-type" evidence="6">
    <location>
        <begin position="155"/>
        <end position="182"/>
    </location>
</feature>
<feature type="domain" description="C2H2-type" evidence="6">
    <location>
        <begin position="99"/>
        <end position="126"/>
    </location>
</feature>
<dbReference type="EMBL" id="CAVLGL010000082">
    <property type="protein sequence ID" value="CAK1587567.1"/>
    <property type="molecule type" value="Genomic_DNA"/>
</dbReference>
<sequence length="182" mass="21685">MITIEEDDNKYFNCLTCTRKFKRRELFMQHYLHVHLKLRPKLRTCHVCGVKFSPHLRAEHFEKVHGVPAPSCGACGKKFAYPNLMLRHQKFYHMGEKKYNCNSCDMAFQTRSDLAKHAIKHLGVRTFKCEFCSKSFKWKHNLTVHIRMHLKDKRHVCEVCQEAFVQQSSLKYHIAKRHPERV</sequence>
<dbReference type="InterPro" id="IPR036236">
    <property type="entry name" value="Znf_C2H2_sf"/>
</dbReference>
<reference evidence="7 8" key="1">
    <citation type="submission" date="2023-11" db="EMBL/GenBank/DDBJ databases">
        <authorList>
            <person name="Hedman E."/>
            <person name="Englund M."/>
            <person name="Stromberg M."/>
            <person name="Nyberg Akerstrom W."/>
            <person name="Nylinder S."/>
            <person name="Jareborg N."/>
            <person name="Kallberg Y."/>
            <person name="Kronander E."/>
        </authorList>
    </citation>
    <scope>NUCLEOTIDE SEQUENCE [LARGE SCALE GENOMIC DNA]</scope>
</reference>
<dbReference type="InterPro" id="IPR013087">
    <property type="entry name" value="Znf_C2H2_type"/>
</dbReference>
<comment type="caution">
    <text evidence="7">The sequence shown here is derived from an EMBL/GenBank/DDBJ whole genome shotgun (WGS) entry which is preliminary data.</text>
</comment>
<name>A0AAV1L0M5_9NEOP</name>
<proteinExistence type="predicted"/>
<organism evidence="7 8">
    <name type="scientific">Parnassius mnemosyne</name>
    <name type="common">clouded apollo</name>
    <dbReference type="NCBI Taxonomy" id="213953"/>
    <lineage>
        <taxon>Eukaryota</taxon>
        <taxon>Metazoa</taxon>
        <taxon>Ecdysozoa</taxon>
        <taxon>Arthropoda</taxon>
        <taxon>Hexapoda</taxon>
        <taxon>Insecta</taxon>
        <taxon>Pterygota</taxon>
        <taxon>Neoptera</taxon>
        <taxon>Endopterygota</taxon>
        <taxon>Lepidoptera</taxon>
        <taxon>Glossata</taxon>
        <taxon>Ditrysia</taxon>
        <taxon>Papilionoidea</taxon>
        <taxon>Papilionidae</taxon>
        <taxon>Parnassiinae</taxon>
        <taxon>Parnassini</taxon>
        <taxon>Parnassius</taxon>
        <taxon>Driopa</taxon>
    </lineage>
</organism>